<protein>
    <submittedName>
        <fullName evidence="2">Uncharacterized protein</fullName>
    </submittedName>
</protein>
<dbReference type="EMBL" id="JADCNL010000011">
    <property type="protein sequence ID" value="KAG0461533.1"/>
    <property type="molecule type" value="Genomic_DNA"/>
</dbReference>
<feature type="compositionally biased region" description="Low complexity" evidence="1">
    <location>
        <begin position="1"/>
        <end position="19"/>
    </location>
</feature>
<proteinExistence type="predicted"/>
<name>A0A835PYW4_VANPL</name>
<dbReference type="Proteomes" id="UP000636800">
    <property type="component" value="Chromosome 11"/>
</dbReference>
<evidence type="ECO:0000256" key="1">
    <source>
        <dbReference type="SAM" id="MobiDB-lite"/>
    </source>
</evidence>
<keyword evidence="3" id="KW-1185">Reference proteome</keyword>
<feature type="region of interest" description="Disordered" evidence="1">
    <location>
        <begin position="1"/>
        <end position="26"/>
    </location>
</feature>
<comment type="caution">
    <text evidence="2">The sequence shown here is derived from an EMBL/GenBank/DDBJ whole genome shotgun (WGS) entry which is preliminary data.</text>
</comment>
<reference evidence="2 3" key="1">
    <citation type="journal article" date="2020" name="Nat. Food">
        <title>A phased Vanilla planifolia genome enables genetic improvement of flavour and production.</title>
        <authorList>
            <person name="Hasing T."/>
            <person name="Tang H."/>
            <person name="Brym M."/>
            <person name="Khazi F."/>
            <person name="Huang T."/>
            <person name="Chambers A.H."/>
        </authorList>
    </citation>
    <scope>NUCLEOTIDE SEQUENCE [LARGE SCALE GENOMIC DNA]</scope>
    <source>
        <tissue evidence="2">Leaf</tissue>
    </source>
</reference>
<sequence>MISTLASSPSLINNISSSPDGLKPEARDNLVGEMQGLLLKVDKMLNGSGPGSSA</sequence>
<evidence type="ECO:0000313" key="3">
    <source>
        <dbReference type="Proteomes" id="UP000636800"/>
    </source>
</evidence>
<dbReference type="OrthoDB" id="1741175at2759"/>
<evidence type="ECO:0000313" key="2">
    <source>
        <dbReference type="EMBL" id="KAG0461533.1"/>
    </source>
</evidence>
<dbReference type="AlphaFoldDB" id="A0A835PYW4"/>
<organism evidence="2 3">
    <name type="scientific">Vanilla planifolia</name>
    <name type="common">Vanilla</name>
    <dbReference type="NCBI Taxonomy" id="51239"/>
    <lineage>
        <taxon>Eukaryota</taxon>
        <taxon>Viridiplantae</taxon>
        <taxon>Streptophyta</taxon>
        <taxon>Embryophyta</taxon>
        <taxon>Tracheophyta</taxon>
        <taxon>Spermatophyta</taxon>
        <taxon>Magnoliopsida</taxon>
        <taxon>Liliopsida</taxon>
        <taxon>Asparagales</taxon>
        <taxon>Orchidaceae</taxon>
        <taxon>Vanilloideae</taxon>
        <taxon>Vanilleae</taxon>
        <taxon>Vanilla</taxon>
    </lineage>
</organism>
<accession>A0A835PYW4</accession>
<gene>
    <name evidence="2" type="ORF">HPP92_021830</name>
</gene>